<reference evidence="2 3" key="1">
    <citation type="submission" date="2014-07" db="EMBL/GenBank/DDBJ databases">
        <authorList>
            <person name="McCorrison J."/>
            <person name="Sanka R."/>
            <person name="Torralba M."/>
            <person name="Gillis M."/>
            <person name="Haft D.H."/>
            <person name="Methe B."/>
            <person name="Sutton G."/>
            <person name="Nelson K.E."/>
        </authorList>
    </citation>
    <scope>NUCLEOTIDE SEQUENCE [LARGE SCALE GENOMIC DNA]</scope>
    <source>
        <strain evidence="2 3">S9-PR14</strain>
    </source>
</reference>
<dbReference type="EMBL" id="JRPQ01000038">
    <property type="protein sequence ID" value="KGI22928.1"/>
    <property type="molecule type" value="Genomic_DNA"/>
</dbReference>
<feature type="transmembrane region" description="Helical" evidence="1">
    <location>
        <begin position="365"/>
        <end position="387"/>
    </location>
</feature>
<proteinExistence type="predicted"/>
<evidence type="ECO:0000313" key="2">
    <source>
        <dbReference type="EMBL" id="KGI22928.1"/>
    </source>
</evidence>
<keyword evidence="1" id="KW-0472">Membrane</keyword>
<comment type="caution">
    <text evidence="2">The sequence shown here is derived from an EMBL/GenBank/DDBJ whole genome shotgun (WGS) entry which is preliminary data.</text>
</comment>
<keyword evidence="1" id="KW-0812">Transmembrane</keyword>
<feature type="transmembrane region" description="Helical" evidence="1">
    <location>
        <begin position="20"/>
        <end position="38"/>
    </location>
</feature>
<sequence>MKLVWKLLKQNMSIPQFVGFFFASLFGMFIVLFGYQFYRDVLPFFQDKDSFMKSDYLVISKRIDTNTSFSGRTNNFSSSEINHLSQQPFIQKVGSFHSANYQSEVSMDVQGNRLFDSEFFFESIPDAFVNVPLSEWKYDGKDDIVPIIFPKSYLAMYNFGYARNHSLPKISEGLVGMLDVQIHIRGNGQEQTLKGKVIGFSSQLSTILVPESFMVWSNQRFSSTPQNEPNRLIVDVANPTDTQFSQYLEKKGYEVENSNSSAEKMAYFFRLIVVIVMMIGLIISVLSFYILMLSIYLLVQKNTSKLQNLMLIGYSPSQVAQPYQLLTLSLHGLVFVLAIGILAIVRPLYMDVLYNLLPSLDNGGLGPTCLLGVVLLLGVTAINSWIIRNKMASIWKSNTVH</sequence>
<gene>
    <name evidence="2" type="ORF">HMPREF9304_01635</name>
</gene>
<name>A0A098YWD9_9BACT</name>
<accession>A0A098YWD9</accession>
<evidence type="ECO:0000313" key="3">
    <source>
        <dbReference type="Proteomes" id="UP000029723"/>
    </source>
</evidence>
<organism evidence="2 3">
    <name type="scientific">Hoylesella timonensis S9-PR14</name>
    <dbReference type="NCBI Taxonomy" id="1401062"/>
    <lineage>
        <taxon>Bacteria</taxon>
        <taxon>Pseudomonadati</taxon>
        <taxon>Bacteroidota</taxon>
        <taxon>Bacteroidia</taxon>
        <taxon>Bacteroidales</taxon>
        <taxon>Prevotellaceae</taxon>
        <taxon>Hoylesella</taxon>
    </lineage>
</organism>
<dbReference type="RefSeq" id="WP_036926072.1">
    <property type="nucleotide sequence ID" value="NZ_JRPQ01000038.1"/>
</dbReference>
<dbReference type="AlphaFoldDB" id="A0A098YWD9"/>
<evidence type="ECO:0000256" key="1">
    <source>
        <dbReference type="SAM" id="Phobius"/>
    </source>
</evidence>
<dbReference type="OrthoDB" id="1011751at2"/>
<keyword evidence="1" id="KW-1133">Transmembrane helix</keyword>
<feature type="transmembrane region" description="Helical" evidence="1">
    <location>
        <begin position="267"/>
        <end position="299"/>
    </location>
</feature>
<dbReference type="Proteomes" id="UP000029723">
    <property type="component" value="Unassembled WGS sequence"/>
</dbReference>
<protein>
    <submittedName>
        <fullName evidence="2">Membrane protein</fullName>
    </submittedName>
</protein>
<feature type="transmembrane region" description="Helical" evidence="1">
    <location>
        <begin position="325"/>
        <end position="345"/>
    </location>
</feature>